<dbReference type="PANTHER" id="PTHR36180">
    <property type="entry name" value="DNA-BINDING PROTEIN-RELATED-RELATED"/>
    <property type="match status" value="1"/>
</dbReference>
<reference evidence="2 3" key="1">
    <citation type="journal article" date="2015" name="Genome Announc.">
        <title>Complete Genome Sequence of Corynebacterium kutscheri DSM 20755, a Corynebacterial Type Strain with Remarkably Low G+C Content of Chromosomal DNA.</title>
        <authorList>
            <person name="Ruckert C."/>
            <person name="Albersmeier A."/>
            <person name="Winkler A."/>
            <person name="Tauch A."/>
        </authorList>
    </citation>
    <scope>NUCLEOTIDE SEQUENCE [LARGE SCALE GENOMIC DNA]</scope>
    <source>
        <strain evidence="2 3">DSM 20755</strain>
    </source>
</reference>
<organism evidence="2 3">
    <name type="scientific">Corynebacterium kutscheri</name>
    <dbReference type="NCBI Taxonomy" id="35755"/>
    <lineage>
        <taxon>Bacteria</taxon>
        <taxon>Bacillati</taxon>
        <taxon>Actinomycetota</taxon>
        <taxon>Actinomycetes</taxon>
        <taxon>Mycobacteriales</taxon>
        <taxon>Corynebacteriaceae</taxon>
        <taxon>Corynebacterium</taxon>
    </lineage>
</organism>
<feature type="domain" description="Bro-N" evidence="1">
    <location>
        <begin position="1"/>
        <end position="105"/>
    </location>
</feature>
<dbReference type="EMBL" id="CP011312">
    <property type="protein sequence ID" value="AKE41091.1"/>
    <property type="molecule type" value="Genomic_DNA"/>
</dbReference>
<keyword evidence="3" id="KW-1185">Reference proteome</keyword>
<dbReference type="InterPro" id="IPR003497">
    <property type="entry name" value="BRO_N_domain"/>
</dbReference>
<evidence type="ECO:0000313" key="2">
    <source>
        <dbReference type="EMBL" id="AKE41091.1"/>
    </source>
</evidence>
<protein>
    <submittedName>
        <fullName evidence="2">Prophage antirepressor</fullName>
    </submittedName>
</protein>
<gene>
    <name evidence="2" type="ORF">UL82_04470</name>
</gene>
<dbReference type="SMART" id="SM01040">
    <property type="entry name" value="Bro-N"/>
    <property type="match status" value="1"/>
</dbReference>
<dbReference type="Proteomes" id="UP000033457">
    <property type="component" value="Chromosome"/>
</dbReference>
<dbReference type="Pfam" id="PF02498">
    <property type="entry name" value="Bro-N"/>
    <property type="match status" value="1"/>
</dbReference>
<dbReference type="RefSeq" id="WP_052735875.1">
    <property type="nucleotide sequence ID" value="NZ_CP011312.1"/>
</dbReference>
<evidence type="ECO:0000259" key="1">
    <source>
        <dbReference type="PROSITE" id="PS51750"/>
    </source>
</evidence>
<dbReference type="OrthoDB" id="9812611at2"/>
<accession>A0A0F6TCR8</accession>
<dbReference type="AlphaFoldDB" id="A0A0F6TCR8"/>
<name>A0A0F6TCR8_9CORY</name>
<proteinExistence type="predicted"/>
<dbReference type="KEGG" id="cku:UL82_04470"/>
<evidence type="ECO:0000313" key="3">
    <source>
        <dbReference type="Proteomes" id="UP000033457"/>
    </source>
</evidence>
<dbReference type="PANTHER" id="PTHR36180:SF2">
    <property type="entry name" value="BRO FAMILY PROTEIN"/>
    <property type="match status" value="1"/>
</dbReference>
<sequence>MKMELFSFHQHEIRVIVDEEGEPRWVAKDVAAALGYKNVAEAIKRHCRGVAKHDPIQDRLGRTQKVRVITESDLYRLIVGSELETAQEFERLVFEEILPLIRRHGAYMTLETIEKTLTNPDFIIQLATSLKQEQE</sequence>
<dbReference type="HOGENOM" id="CLU_046670_12_3_11"/>
<dbReference type="PROSITE" id="PS51750">
    <property type="entry name" value="BRO_N"/>
    <property type="match status" value="1"/>
</dbReference>